<dbReference type="InterPro" id="IPR011990">
    <property type="entry name" value="TPR-like_helical_dom_sf"/>
</dbReference>
<dbReference type="InterPro" id="IPR014562">
    <property type="entry name" value="UCP030959_TPR_rpt-cont"/>
</dbReference>
<evidence type="ECO:0000313" key="3">
    <source>
        <dbReference type="Proteomes" id="UP001250662"/>
    </source>
</evidence>
<evidence type="ECO:0000256" key="1">
    <source>
        <dbReference type="SAM" id="Phobius"/>
    </source>
</evidence>
<proteinExistence type="predicted"/>
<sequence>MYYYFIIALQGFCIYHCYSNRNNYYWWLAIVFLPVVGSLAYLFMNVIRKNDFEKAQETLKTVINPSKKILDLERKLKFSKTFENQVALADAYLLESRYDLAIENYQASLRDVFKDDFYVISKLQEAYYFSSRFESSITFAERIKNNTAFKKSRAAFLFGMALEKTENIREAEVWLKTFDAPYNYFMERLELARFYLRNDKIQNAKAVYQDIKNESENMSKQSFKINRIVIKKAIEELSQLN</sequence>
<dbReference type="PIRSF" id="PIRSF030959">
    <property type="entry name" value="UCP030959"/>
    <property type="match status" value="1"/>
</dbReference>
<organism evidence="2 3">
    <name type="scientific">Croceitalea vernalis</name>
    <dbReference type="NCBI Taxonomy" id="3075599"/>
    <lineage>
        <taxon>Bacteria</taxon>
        <taxon>Pseudomonadati</taxon>
        <taxon>Bacteroidota</taxon>
        <taxon>Flavobacteriia</taxon>
        <taxon>Flavobacteriales</taxon>
        <taxon>Flavobacteriaceae</taxon>
        <taxon>Croceitalea</taxon>
    </lineage>
</organism>
<gene>
    <name evidence="2" type="ORF">RM520_14705</name>
</gene>
<name>A0ABU3BL37_9FLAO</name>
<keyword evidence="1" id="KW-0472">Membrane</keyword>
<keyword evidence="1" id="KW-1133">Transmembrane helix</keyword>
<keyword evidence="3" id="KW-1185">Reference proteome</keyword>
<accession>A0ABU3BL37</accession>
<dbReference type="RefSeq" id="WP_311386452.1">
    <property type="nucleotide sequence ID" value="NZ_JAVRHU010000006.1"/>
</dbReference>
<dbReference type="Gene3D" id="1.25.40.10">
    <property type="entry name" value="Tetratricopeptide repeat domain"/>
    <property type="match status" value="1"/>
</dbReference>
<keyword evidence="1" id="KW-0812">Transmembrane</keyword>
<comment type="caution">
    <text evidence="2">The sequence shown here is derived from an EMBL/GenBank/DDBJ whole genome shotgun (WGS) entry which is preliminary data.</text>
</comment>
<feature type="transmembrane region" description="Helical" evidence="1">
    <location>
        <begin position="24"/>
        <end position="44"/>
    </location>
</feature>
<evidence type="ECO:0000313" key="2">
    <source>
        <dbReference type="EMBL" id="MDT0622878.1"/>
    </source>
</evidence>
<dbReference type="Proteomes" id="UP001250662">
    <property type="component" value="Unassembled WGS sequence"/>
</dbReference>
<reference evidence="2 3" key="1">
    <citation type="submission" date="2023-09" db="EMBL/GenBank/DDBJ databases">
        <authorList>
            <person name="Rey-Velasco X."/>
        </authorList>
    </citation>
    <scope>NUCLEOTIDE SEQUENCE [LARGE SCALE GENOMIC DNA]</scope>
    <source>
        <strain evidence="2 3">P007</strain>
    </source>
</reference>
<evidence type="ECO:0008006" key="4">
    <source>
        <dbReference type="Google" id="ProtNLM"/>
    </source>
</evidence>
<protein>
    <recommendedName>
        <fullName evidence="4">Cardiolipin synthase N-terminal domain-containing protein</fullName>
    </recommendedName>
</protein>
<dbReference type="EMBL" id="JAVRHU010000006">
    <property type="protein sequence ID" value="MDT0622878.1"/>
    <property type="molecule type" value="Genomic_DNA"/>
</dbReference>